<feature type="transmembrane region" description="Helical" evidence="12">
    <location>
        <begin position="191"/>
        <end position="211"/>
    </location>
</feature>
<feature type="compositionally biased region" description="Pro residues" evidence="11">
    <location>
        <begin position="288"/>
        <end position="301"/>
    </location>
</feature>
<dbReference type="Proteomes" id="UP000092124">
    <property type="component" value="Unassembled WGS sequence"/>
</dbReference>
<feature type="transmembrane region" description="Helical" evidence="12">
    <location>
        <begin position="117"/>
        <end position="144"/>
    </location>
</feature>
<name>A0A1A6FUY1_NEOLE</name>
<feature type="region of interest" description="Disordered" evidence="11">
    <location>
        <begin position="246"/>
        <end position="266"/>
    </location>
</feature>
<dbReference type="STRING" id="56216.A0A1A6FUY1"/>
<keyword evidence="6 12" id="KW-1133">Transmembrane helix</keyword>
<dbReference type="SUPFAM" id="SSF81321">
    <property type="entry name" value="Family A G protein-coupled receptor-like"/>
    <property type="match status" value="1"/>
</dbReference>
<dbReference type="GO" id="GO:0005886">
    <property type="term" value="C:plasma membrane"/>
    <property type="evidence" value="ECO:0007669"/>
    <property type="project" value="UniProtKB-SubCell"/>
</dbReference>
<keyword evidence="7" id="KW-0297">G-protein coupled receptor</keyword>
<evidence type="ECO:0008006" key="15">
    <source>
        <dbReference type="Google" id="ProtNLM"/>
    </source>
</evidence>
<evidence type="ECO:0000256" key="5">
    <source>
        <dbReference type="ARBA" id="ARBA00022725"/>
    </source>
</evidence>
<dbReference type="PRINTS" id="PR00245">
    <property type="entry name" value="OLFACTORYR"/>
</dbReference>
<evidence type="ECO:0000256" key="10">
    <source>
        <dbReference type="ARBA" id="ARBA00023224"/>
    </source>
</evidence>
<evidence type="ECO:0000256" key="2">
    <source>
        <dbReference type="ARBA" id="ARBA00022475"/>
    </source>
</evidence>
<evidence type="ECO:0000313" key="14">
    <source>
        <dbReference type="Proteomes" id="UP000092124"/>
    </source>
</evidence>
<feature type="non-terminal residue" evidence="13">
    <location>
        <position position="338"/>
    </location>
</feature>
<evidence type="ECO:0000256" key="3">
    <source>
        <dbReference type="ARBA" id="ARBA00022606"/>
    </source>
</evidence>
<evidence type="ECO:0000256" key="7">
    <source>
        <dbReference type="ARBA" id="ARBA00023040"/>
    </source>
</evidence>
<keyword evidence="3" id="KW-0716">Sensory transduction</keyword>
<evidence type="ECO:0000256" key="8">
    <source>
        <dbReference type="ARBA" id="ARBA00023136"/>
    </source>
</evidence>
<dbReference type="Pfam" id="PF13853">
    <property type="entry name" value="7tm_4"/>
    <property type="match status" value="1"/>
</dbReference>
<gene>
    <name evidence="13" type="ORF">A6R68_11109</name>
</gene>
<accession>A0A1A6FUY1</accession>
<organism evidence="13 14">
    <name type="scientific">Neotoma lepida</name>
    <name type="common">Desert woodrat</name>
    <dbReference type="NCBI Taxonomy" id="56216"/>
    <lineage>
        <taxon>Eukaryota</taxon>
        <taxon>Metazoa</taxon>
        <taxon>Chordata</taxon>
        <taxon>Craniata</taxon>
        <taxon>Vertebrata</taxon>
        <taxon>Euteleostomi</taxon>
        <taxon>Mammalia</taxon>
        <taxon>Eutheria</taxon>
        <taxon>Euarchontoglires</taxon>
        <taxon>Glires</taxon>
        <taxon>Rodentia</taxon>
        <taxon>Myomorpha</taxon>
        <taxon>Muroidea</taxon>
        <taxon>Cricetidae</taxon>
        <taxon>Neotominae</taxon>
        <taxon>Neotoma</taxon>
    </lineage>
</organism>
<keyword evidence="8 12" id="KW-0472">Membrane</keyword>
<evidence type="ECO:0000256" key="12">
    <source>
        <dbReference type="SAM" id="Phobius"/>
    </source>
</evidence>
<feature type="transmembrane region" description="Helical" evidence="12">
    <location>
        <begin position="156"/>
        <end position="179"/>
    </location>
</feature>
<dbReference type="Gene3D" id="1.20.1070.10">
    <property type="entry name" value="Rhodopsin 7-helix transmembrane proteins"/>
    <property type="match status" value="1"/>
</dbReference>
<dbReference type="AlphaFoldDB" id="A0A1A6FUY1"/>
<keyword evidence="9" id="KW-0675">Receptor</keyword>
<dbReference type="GO" id="GO:0004984">
    <property type="term" value="F:olfactory receptor activity"/>
    <property type="evidence" value="ECO:0007669"/>
    <property type="project" value="InterPro"/>
</dbReference>
<evidence type="ECO:0000256" key="9">
    <source>
        <dbReference type="ARBA" id="ARBA00023170"/>
    </source>
</evidence>
<keyword evidence="4 12" id="KW-0812">Transmembrane</keyword>
<feature type="compositionally biased region" description="Polar residues" evidence="11">
    <location>
        <begin position="310"/>
        <end position="320"/>
    </location>
</feature>
<comment type="caution">
    <text evidence="13">The sequence shown here is derived from an EMBL/GenBank/DDBJ whole genome shotgun (WGS) entry which is preliminary data.</text>
</comment>
<keyword evidence="10" id="KW-0807">Transducer</keyword>
<reference evidence="13 14" key="1">
    <citation type="submission" date="2016-06" db="EMBL/GenBank/DDBJ databases">
        <title>The Draft Genome Sequence and Annotation of the Desert Woodrat Neotoma lepida.</title>
        <authorList>
            <person name="Campbell M."/>
            <person name="Oakeson K.F."/>
            <person name="Yandell M."/>
            <person name="Halpert J.R."/>
            <person name="Dearing D."/>
        </authorList>
    </citation>
    <scope>NUCLEOTIDE SEQUENCE [LARGE SCALE GENOMIC DNA]</scope>
    <source>
        <strain evidence="13">417</strain>
        <tissue evidence="13">Liver</tissue>
    </source>
</reference>
<evidence type="ECO:0000256" key="11">
    <source>
        <dbReference type="SAM" id="MobiDB-lite"/>
    </source>
</evidence>
<evidence type="ECO:0000256" key="4">
    <source>
        <dbReference type="ARBA" id="ARBA00022692"/>
    </source>
</evidence>
<dbReference type="InterPro" id="IPR000725">
    <property type="entry name" value="Olfact_rcpt"/>
</dbReference>
<keyword evidence="2" id="KW-1003">Cell membrane</keyword>
<protein>
    <recommendedName>
        <fullName evidence="15">G-protein coupled receptors family 1 profile domain-containing protein</fullName>
    </recommendedName>
</protein>
<keyword evidence="14" id="KW-1185">Reference proteome</keyword>
<dbReference type="PANTHER" id="PTHR48018">
    <property type="entry name" value="OLFACTORY RECEPTOR"/>
    <property type="match status" value="1"/>
</dbReference>
<dbReference type="GO" id="GO:0004930">
    <property type="term" value="F:G protein-coupled receptor activity"/>
    <property type="evidence" value="ECO:0007669"/>
    <property type="project" value="UniProtKB-KW"/>
</dbReference>
<evidence type="ECO:0000256" key="1">
    <source>
        <dbReference type="ARBA" id="ARBA00004651"/>
    </source>
</evidence>
<dbReference type="OrthoDB" id="9011197at2759"/>
<dbReference type="EMBL" id="LZPO01117010">
    <property type="protein sequence ID" value="OBS57763.1"/>
    <property type="molecule type" value="Genomic_DNA"/>
</dbReference>
<feature type="compositionally biased region" description="Basic and acidic residues" evidence="11">
    <location>
        <begin position="253"/>
        <end position="266"/>
    </location>
</feature>
<sequence>MLKVSALIYPDTLTDSRQTNLSYFCCVLSKIRTCEDGHKERNPPGTEKPCFHPKKDENTTRKIFTKYSPLFPLEAQCGPRPSLQSPMSAHYELPMQKQRFAKKLAVSCSNTHIHQLLLFYCVGSVEIITILIVLVSYSFILFVILKMRSAEGRRKIFSTCESHLTGVSMYHGTILFMYVRLSSNYALEHDMIVSTFYTIVIPMLTPIIYSLRNKDVKEAMKKIFERNSFINTEPVLANRRVSYKTQVDTTNARTRDDHAETGTLRPKERAPFAVTLLLLLPLPPPLLPLPPPPPPPPPPPLVTDKVGQDGYSQCHHSPQSKGPKKRIKLWTSEFAPQG</sequence>
<evidence type="ECO:0000313" key="13">
    <source>
        <dbReference type="EMBL" id="OBS57763.1"/>
    </source>
</evidence>
<keyword evidence="5" id="KW-0552">Olfaction</keyword>
<proteinExistence type="predicted"/>
<evidence type="ECO:0000256" key="6">
    <source>
        <dbReference type="ARBA" id="ARBA00022989"/>
    </source>
</evidence>
<feature type="region of interest" description="Disordered" evidence="11">
    <location>
        <begin position="288"/>
        <end position="338"/>
    </location>
</feature>
<comment type="subcellular location">
    <subcellularLocation>
        <location evidence="1">Cell membrane</location>
        <topology evidence="1">Multi-pass membrane protein</topology>
    </subcellularLocation>
</comment>